<evidence type="ECO:0000259" key="2">
    <source>
        <dbReference type="Pfam" id="PF18887"/>
    </source>
</evidence>
<proteinExistence type="predicted"/>
<feature type="domain" description="MBG" evidence="2">
    <location>
        <begin position="35"/>
        <end position="85"/>
    </location>
</feature>
<feature type="domain" description="MBG" evidence="2">
    <location>
        <begin position="404"/>
        <end position="482"/>
    </location>
</feature>
<dbReference type="InterPro" id="IPR043772">
    <property type="entry name" value="MBG_3"/>
</dbReference>
<evidence type="ECO:0000259" key="1">
    <source>
        <dbReference type="Pfam" id="PF18676"/>
    </source>
</evidence>
<dbReference type="EMBL" id="UINC01019771">
    <property type="protein sequence ID" value="SVA83670.1"/>
    <property type="molecule type" value="Genomic_DNA"/>
</dbReference>
<feature type="domain" description="MBG" evidence="2">
    <location>
        <begin position="567"/>
        <end position="640"/>
    </location>
</feature>
<dbReference type="Pfam" id="PF18676">
    <property type="entry name" value="MBG_2"/>
    <property type="match status" value="4"/>
</dbReference>
<evidence type="ECO:0000313" key="3">
    <source>
        <dbReference type="EMBL" id="SVA83670.1"/>
    </source>
</evidence>
<name>A0A381Z382_9ZZZZ</name>
<feature type="domain" description="MBG" evidence="2">
    <location>
        <begin position="247"/>
        <end position="322"/>
    </location>
</feature>
<feature type="non-terminal residue" evidence="3">
    <location>
        <position position="911"/>
    </location>
</feature>
<accession>A0A381Z382</accession>
<reference evidence="3" key="1">
    <citation type="submission" date="2018-05" db="EMBL/GenBank/DDBJ databases">
        <authorList>
            <person name="Lanie J.A."/>
            <person name="Ng W.-L."/>
            <person name="Kazmierczak K.M."/>
            <person name="Andrzejewski T.M."/>
            <person name="Davidsen T.M."/>
            <person name="Wayne K.J."/>
            <person name="Tettelin H."/>
            <person name="Glass J.I."/>
            <person name="Rusch D."/>
            <person name="Podicherti R."/>
            <person name="Tsui H.-C.T."/>
            <person name="Winkler M.E."/>
        </authorList>
    </citation>
    <scope>NUCLEOTIDE SEQUENCE</scope>
</reference>
<feature type="domain" description="MBG" evidence="2">
    <location>
        <begin position="86"/>
        <end position="159"/>
    </location>
</feature>
<dbReference type="Pfam" id="PF18887">
    <property type="entry name" value="MBG_3"/>
    <property type="match status" value="8"/>
</dbReference>
<dbReference type="AlphaFoldDB" id="A0A381Z382"/>
<protein>
    <recommendedName>
        <fullName evidence="4">MBG domain-containing protein</fullName>
    </recommendedName>
</protein>
<feature type="domain" description="MBG" evidence="2">
    <location>
        <begin position="2"/>
        <end position="33"/>
    </location>
</feature>
<dbReference type="Gene3D" id="3.30.160.710">
    <property type="match status" value="3"/>
</dbReference>
<dbReference type="InterPro" id="IPR041286">
    <property type="entry name" value="MBG_2"/>
</dbReference>
<feature type="domain" description="MBG" evidence="1">
    <location>
        <begin position="184"/>
        <end position="241"/>
    </location>
</feature>
<feature type="domain" description="MBG" evidence="2">
    <location>
        <begin position="641"/>
        <end position="714"/>
    </location>
</feature>
<organism evidence="3">
    <name type="scientific">marine metagenome</name>
    <dbReference type="NCBI Taxonomy" id="408172"/>
    <lineage>
        <taxon>unclassified sequences</taxon>
        <taxon>metagenomes</taxon>
        <taxon>ecological metagenomes</taxon>
    </lineage>
</organism>
<feature type="domain" description="MBG" evidence="2">
    <location>
        <begin position="878"/>
        <end position="910"/>
    </location>
</feature>
<feature type="domain" description="MBG" evidence="1">
    <location>
        <begin position="484"/>
        <end position="559"/>
    </location>
</feature>
<gene>
    <name evidence="3" type="ORF">METZ01_LOCUS136524</name>
</gene>
<feature type="domain" description="MBG" evidence="1">
    <location>
        <begin position="797"/>
        <end position="872"/>
    </location>
</feature>
<feature type="non-terminal residue" evidence="3">
    <location>
        <position position="1"/>
    </location>
</feature>
<evidence type="ECO:0008006" key="4">
    <source>
        <dbReference type="Google" id="ProtNLM"/>
    </source>
</evidence>
<sequence length="911" mass="90547">SHDGSQKQVTVETVPAGLTVTTTYSGGSFVAKDAVAATYEDDGTTIKTPAEAAVTSPSDAGDYAVSVSVDDTNYSGSDSATLTIGSVTIDNTAVTYTGAAQAPAVTVVPADLTHTVTYADSAGAAVSSPTNADTYTVLVTVSDDRYPSDTSASYTINPAPLTATLGSLSTPALVGAPSATEWAATLSYTGFVGTDTAAAVDTAGLTVTYDKAVSDGGAYVPTPADLSSGNYAISYASGSLTVTKLSAGVSLTNTTQGYTGSVLGVTATPTVQGLAVTVVYRDAAGVLVASPTAQGIYYLTATIDDANYAGSQQGTLTIDKATTTLELPDLPDVVYSADPITLDATVTGDRPVIFFVTGAASASGNVVTLNAAGSVRVTAYVAGTDDYESAYVADTFIVSKAGTAVTVADANVVYTGLGQSLTASVADSSGTALTVGVDIAYTDASGTTVASPTDVGVYTTTATVNDTRYGGSTTGTLTILKAPLTITADDQTKEYLQANPALTLTYTGLQNGEDSSVLSTQATAGTAADESSSLGEYGIVVYGAAAANYAITHVDGTLTIQKNTIGITLTGTSQTYTGSALAVTATPSEADINVVVTYADAAGAAVASPTNAGTYTVTATVDSSLYRGSQAGTLTIGKATATVTLSDLAATYDGLGTAATATTDPAGLTVGLVYSQGDTVVASPTDAGTYSIVGSVNVDNYLGYITGDLVIAKKALSATADAKTKAYGSANPAATITYSGFENSEDATALDTAPAATIGADATSGVGDYDITLSAGTDNNYEITTTNGKLTVGKAVLAVTASDDGKIYGEAVGAIGFSFAGLVNGDFIGAIDTQPTVTSTRVATSDVGTYPTTAAGGADDNYSFAYTDGVLTVSKATATIALSDNTADYDGKAHGVTVTTTPAGLEGSVTV</sequence>
<feature type="domain" description="MBG" evidence="1">
    <location>
        <begin position="716"/>
        <end position="791"/>
    </location>
</feature>